<comment type="caution">
    <text evidence="2">The sequence shown here is derived from an EMBL/GenBank/DDBJ whole genome shotgun (WGS) entry which is preliminary data.</text>
</comment>
<dbReference type="Proteomes" id="UP000823405">
    <property type="component" value="Unassembled WGS sequence"/>
</dbReference>
<accession>A0A9P6UJM8</accession>
<proteinExistence type="predicted"/>
<dbReference type="AlphaFoldDB" id="A0A9P6UJM8"/>
<dbReference type="EMBL" id="JAAAIN010001207">
    <property type="protein sequence ID" value="KAG0305593.1"/>
    <property type="molecule type" value="Genomic_DNA"/>
</dbReference>
<feature type="compositionally biased region" description="Polar residues" evidence="1">
    <location>
        <begin position="63"/>
        <end position="75"/>
    </location>
</feature>
<keyword evidence="3" id="KW-1185">Reference proteome</keyword>
<evidence type="ECO:0000313" key="3">
    <source>
        <dbReference type="Proteomes" id="UP000823405"/>
    </source>
</evidence>
<name>A0A9P6UJM8_9FUNG</name>
<reference evidence="2" key="1">
    <citation type="journal article" date="2020" name="Fungal Divers.">
        <title>Resolving the Mortierellaceae phylogeny through synthesis of multi-gene phylogenetics and phylogenomics.</title>
        <authorList>
            <person name="Vandepol N."/>
            <person name="Liber J."/>
            <person name="Desiro A."/>
            <person name="Na H."/>
            <person name="Kennedy M."/>
            <person name="Barry K."/>
            <person name="Grigoriev I.V."/>
            <person name="Miller A.N."/>
            <person name="O'Donnell K."/>
            <person name="Stajich J.E."/>
            <person name="Bonito G."/>
        </authorList>
    </citation>
    <scope>NUCLEOTIDE SEQUENCE</scope>
    <source>
        <strain evidence="2">NVP60</strain>
    </source>
</reference>
<feature type="compositionally biased region" description="Low complexity" evidence="1">
    <location>
        <begin position="364"/>
        <end position="374"/>
    </location>
</feature>
<protein>
    <submittedName>
        <fullName evidence="2">Uncharacterized protein</fullName>
    </submittedName>
</protein>
<evidence type="ECO:0000313" key="2">
    <source>
        <dbReference type="EMBL" id="KAG0305593.1"/>
    </source>
</evidence>
<gene>
    <name evidence="2" type="ORF">BGZ97_001060</name>
</gene>
<feature type="region of interest" description="Disordered" evidence="1">
    <location>
        <begin position="337"/>
        <end position="397"/>
    </location>
</feature>
<feature type="compositionally biased region" description="Polar residues" evidence="1">
    <location>
        <begin position="242"/>
        <end position="257"/>
    </location>
</feature>
<feature type="region of interest" description="Disordered" evidence="1">
    <location>
        <begin position="54"/>
        <end position="103"/>
    </location>
</feature>
<organism evidence="2 3">
    <name type="scientific">Linnemannia gamsii</name>
    <dbReference type="NCBI Taxonomy" id="64522"/>
    <lineage>
        <taxon>Eukaryota</taxon>
        <taxon>Fungi</taxon>
        <taxon>Fungi incertae sedis</taxon>
        <taxon>Mucoromycota</taxon>
        <taxon>Mortierellomycotina</taxon>
        <taxon>Mortierellomycetes</taxon>
        <taxon>Mortierellales</taxon>
        <taxon>Mortierellaceae</taxon>
        <taxon>Linnemannia</taxon>
    </lineage>
</organism>
<feature type="compositionally biased region" description="Polar residues" evidence="1">
    <location>
        <begin position="86"/>
        <end position="101"/>
    </location>
</feature>
<dbReference type="OrthoDB" id="2448966at2759"/>
<evidence type="ECO:0000256" key="1">
    <source>
        <dbReference type="SAM" id="MobiDB-lite"/>
    </source>
</evidence>
<feature type="region of interest" description="Disordered" evidence="1">
    <location>
        <begin position="225"/>
        <end position="257"/>
    </location>
</feature>
<sequence>MDWNKGEEEEEEEELGLEQHLELELDQSREKLNKSDDLLLDKDPVIDHLAFTPAGSAGLDLTPTDSHQNKDNTSIDFKGGMDGSTLAGTSKPTTAPSTRKTYSLARTRAPPHVITGFCSISKTPIKPSGEPSPQDFLGEADLPYPLPSTLHDRQIRQRKRAEQLRQLKIREECEAQEKGNTNINRRRVIRRRGNSFSAGMMYSPASTSSSPLALSTPYPFSNSIPNSPTMFSDSPRMPSYHQRPSQQSTPNCRSATWHQQRLSLNQHLKRSPSSPTRGSSSVNNLHLLNRHSTCNIGQGSKDKLAMLSELSTPPARRQVAFDLVNIQVFEYDVSGDDWSPSSGPSSPTIPPASTNGRDSYIRYCPPSDCSSSGSSDEESPAPRIPTSTRDLKSKASS</sequence>